<feature type="region of interest" description="Disordered" evidence="1">
    <location>
        <begin position="160"/>
        <end position="188"/>
    </location>
</feature>
<protein>
    <submittedName>
        <fullName evidence="2">Uncharacterized protein</fullName>
    </submittedName>
</protein>
<sequence length="188" mass="20357">MSTAITVMRPDLAEQWRQRKLEQLQNEWLKRVLYGEPTEQDRAAMAAIAHAAGIDPALLFAGTGEPGADPRTGPTSERAVYDPEVHVYASEDPAGWFPPVSEDDHRADEVGERPEDPEDTVEADPVDADVLSDLIELAHRNPGRARRLAALAHSRLPAEAPMTGEAVAPAGSPPPWLAQTTDSERTAA</sequence>
<feature type="compositionally biased region" description="Acidic residues" evidence="1">
    <location>
        <begin position="115"/>
        <end position="125"/>
    </location>
</feature>
<keyword evidence="3" id="KW-1185">Reference proteome</keyword>
<feature type="region of interest" description="Disordered" evidence="1">
    <location>
        <begin position="91"/>
        <end position="125"/>
    </location>
</feature>
<dbReference type="EMBL" id="PYGA01000013">
    <property type="protein sequence ID" value="PSK96027.1"/>
    <property type="molecule type" value="Genomic_DNA"/>
</dbReference>
<dbReference type="RefSeq" id="WP_106584467.1">
    <property type="nucleotide sequence ID" value="NZ_PYGA01000013.1"/>
</dbReference>
<dbReference type="Proteomes" id="UP000240542">
    <property type="component" value="Unassembled WGS sequence"/>
</dbReference>
<accession>A0A2P8DFR2</accession>
<evidence type="ECO:0000313" key="3">
    <source>
        <dbReference type="Proteomes" id="UP000240542"/>
    </source>
</evidence>
<evidence type="ECO:0000256" key="1">
    <source>
        <dbReference type="SAM" id="MobiDB-lite"/>
    </source>
</evidence>
<organism evidence="2 3">
    <name type="scientific">Murinocardiopsis flavida</name>
    <dbReference type="NCBI Taxonomy" id="645275"/>
    <lineage>
        <taxon>Bacteria</taxon>
        <taxon>Bacillati</taxon>
        <taxon>Actinomycetota</taxon>
        <taxon>Actinomycetes</taxon>
        <taxon>Streptosporangiales</taxon>
        <taxon>Nocardiopsidaceae</taxon>
        <taxon>Murinocardiopsis</taxon>
    </lineage>
</organism>
<evidence type="ECO:0000313" key="2">
    <source>
        <dbReference type="EMBL" id="PSK96027.1"/>
    </source>
</evidence>
<gene>
    <name evidence="2" type="ORF">CLV63_113190</name>
</gene>
<feature type="compositionally biased region" description="Basic and acidic residues" evidence="1">
    <location>
        <begin position="102"/>
        <end position="114"/>
    </location>
</feature>
<comment type="caution">
    <text evidence="2">The sequence shown here is derived from an EMBL/GenBank/DDBJ whole genome shotgun (WGS) entry which is preliminary data.</text>
</comment>
<proteinExistence type="predicted"/>
<dbReference type="AlphaFoldDB" id="A0A2P8DFR2"/>
<reference evidence="2 3" key="1">
    <citation type="submission" date="2018-03" db="EMBL/GenBank/DDBJ databases">
        <title>Genomic Encyclopedia of Archaeal and Bacterial Type Strains, Phase II (KMG-II): from individual species to whole genera.</title>
        <authorList>
            <person name="Goeker M."/>
        </authorList>
    </citation>
    <scope>NUCLEOTIDE SEQUENCE [LARGE SCALE GENOMIC DNA]</scope>
    <source>
        <strain evidence="2 3">DSM 45312</strain>
    </source>
</reference>
<name>A0A2P8DFR2_9ACTN</name>